<feature type="transmembrane region" description="Helical" evidence="2">
    <location>
        <begin position="239"/>
        <end position="258"/>
    </location>
</feature>
<dbReference type="Pfam" id="PF01757">
    <property type="entry name" value="Acyl_transf_3"/>
    <property type="match status" value="1"/>
</dbReference>
<organism evidence="4 5">
    <name type="scientific">Streptantibioticus cattleyicolor (strain ATCC 35852 / DSM 46488 / JCM 4925 / NBRC 14057 / NRRL 8057)</name>
    <name type="common">Streptomyces cattleya</name>
    <dbReference type="NCBI Taxonomy" id="1003195"/>
    <lineage>
        <taxon>Bacteria</taxon>
        <taxon>Bacillati</taxon>
        <taxon>Actinomycetota</taxon>
        <taxon>Actinomycetes</taxon>
        <taxon>Kitasatosporales</taxon>
        <taxon>Streptomycetaceae</taxon>
        <taxon>Streptantibioticus</taxon>
    </lineage>
</organism>
<feature type="compositionally biased region" description="Basic and acidic residues" evidence="1">
    <location>
        <begin position="1"/>
        <end position="10"/>
    </location>
</feature>
<feature type="transmembrane region" description="Helical" evidence="2">
    <location>
        <begin position="303"/>
        <end position="321"/>
    </location>
</feature>
<feature type="region of interest" description="Disordered" evidence="1">
    <location>
        <begin position="1"/>
        <end position="31"/>
    </location>
</feature>
<feature type="domain" description="Acyltransferase 3" evidence="3">
    <location>
        <begin position="56"/>
        <end position="417"/>
    </location>
</feature>
<dbReference type="GO" id="GO:0016747">
    <property type="term" value="F:acyltransferase activity, transferring groups other than amino-acyl groups"/>
    <property type="evidence" value="ECO:0007669"/>
    <property type="project" value="InterPro"/>
</dbReference>
<dbReference type="InterPro" id="IPR002656">
    <property type="entry name" value="Acyl_transf_3_dom"/>
</dbReference>
<dbReference type="STRING" id="1003195.SCATT_26870"/>
<keyword evidence="5" id="KW-1185">Reference proteome</keyword>
<reference evidence="5" key="1">
    <citation type="submission" date="2011-12" db="EMBL/GenBank/DDBJ databases">
        <title>Complete genome sequence of Streptomyces cattleya strain DSM 46488.</title>
        <authorList>
            <person name="Ou H.-Y."/>
            <person name="Li P."/>
            <person name="Zhao C."/>
            <person name="O'Hagan D."/>
            <person name="Deng Z."/>
        </authorList>
    </citation>
    <scope>NUCLEOTIDE SEQUENCE [LARGE SCALE GENOMIC DNA]</scope>
    <source>
        <strain evidence="5">ATCC 35852 / DSM 46488 / JCM 4925 / NBRC 14057 / NRRL 8057</strain>
    </source>
</reference>
<protein>
    <recommendedName>
        <fullName evidence="3">Acyltransferase 3 domain-containing protein</fullName>
    </recommendedName>
</protein>
<dbReference type="Proteomes" id="UP000007842">
    <property type="component" value="Chromosome"/>
</dbReference>
<evidence type="ECO:0000256" key="2">
    <source>
        <dbReference type="SAM" id="Phobius"/>
    </source>
</evidence>
<dbReference type="AlphaFoldDB" id="F8K3E2"/>
<dbReference type="KEGG" id="sct:SCAT_2704"/>
<dbReference type="eggNOG" id="COG1835">
    <property type="taxonomic scope" value="Bacteria"/>
</dbReference>
<feature type="transmembrane region" description="Helical" evidence="2">
    <location>
        <begin position="350"/>
        <end position="369"/>
    </location>
</feature>
<keyword evidence="2" id="KW-0472">Membrane</keyword>
<keyword evidence="2" id="KW-1133">Transmembrane helix</keyword>
<keyword evidence="2" id="KW-0812">Transmembrane</keyword>
<dbReference type="PATRIC" id="fig|1003195.11.peg.4195"/>
<dbReference type="HOGENOM" id="CLU_039835_2_0_11"/>
<feature type="transmembrane region" description="Helical" evidence="2">
    <location>
        <begin position="265"/>
        <end position="283"/>
    </location>
</feature>
<dbReference type="EMBL" id="CP003219">
    <property type="protein sequence ID" value="AEW95058.1"/>
    <property type="molecule type" value="Genomic_DNA"/>
</dbReference>
<feature type="transmembrane region" description="Helical" evidence="2">
    <location>
        <begin position="62"/>
        <end position="83"/>
    </location>
</feature>
<dbReference type="RefSeq" id="WP_014143441.1">
    <property type="nucleotide sequence ID" value="NC_016111.1"/>
</dbReference>
<gene>
    <name evidence="4" type="ordered locus">SCATT_26870</name>
</gene>
<dbReference type="OrthoDB" id="8206682at2"/>
<sequence length="434" mass="45642">MADVRVRPDVQARPALTSPYPPVPSGPRPSRRTLADRLHSAVLRIDAATPAGRDRAVDVLRALAISGVVLGHWLVSAVVLQAGGHLGGDSPLHHMPAFTPVSWLLQPLAVFFLVGGRVGAHSYTAARRRGQGYRGWLAGRMRRLLRPAVPMVTVWGLVLLGLAVAGVAHETVHTLMWLAFSPLWFFGVYVVLTAATPLVCRYPGRVAVGAAVLVAALDLARALTGAAGWTETVRQANDVAGWLVPYALGAWWAAGGFVRRRYAAGMLAGGVLATVALVVWGGYPASMVGVPGQALSNLNPPTLAAVCFGLAQCGAALLLAAPLRRLVGQPGGGGPAIPAAEALRARPGQFVWAAVALLNLSAITVFLWHQTAMLTTTLVSLGLGAHLFALHTSPDTPLWPLARLGWCLLFALVLAGFLAAFRDWERGVRAGRSG</sequence>
<name>F8K3E2_STREN</name>
<accession>F8K3E2</accession>
<feature type="transmembrane region" description="Helical" evidence="2">
    <location>
        <begin position="401"/>
        <end position="421"/>
    </location>
</feature>
<feature type="transmembrane region" description="Helical" evidence="2">
    <location>
        <begin position="174"/>
        <end position="194"/>
    </location>
</feature>
<evidence type="ECO:0000313" key="5">
    <source>
        <dbReference type="Proteomes" id="UP000007842"/>
    </source>
</evidence>
<evidence type="ECO:0000256" key="1">
    <source>
        <dbReference type="SAM" id="MobiDB-lite"/>
    </source>
</evidence>
<evidence type="ECO:0000313" key="4">
    <source>
        <dbReference type="EMBL" id="AEW95058.1"/>
    </source>
</evidence>
<accession>G8X2E2</accession>
<feature type="transmembrane region" description="Helical" evidence="2">
    <location>
        <begin position="206"/>
        <end position="227"/>
    </location>
</feature>
<dbReference type="KEGG" id="scy:SCATT_26870"/>
<proteinExistence type="predicted"/>
<feature type="transmembrane region" description="Helical" evidence="2">
    <location>
        <begin position="103"/>
        <end position="123"/>
    </location>
</feature>
<evidence type="ECO:0000259" key="3">
    <source>
        <dbReference type="Pfam" id="PF01757"/>
    </source>
</evidence>
<feature type="transmembrane region" description="Helical" evidence="2">
    <location>
        <begin position="144"/>
        <end position="168"/>
    </location>
</feature>